<protein>
    <submittedName>
        <fullName evidence="2">Uncharacterized protein</fullName>
    </submittedName>
</protein>
<comment type="caution">
    <text evidence="2">The sequence shown here is derived from an EMBL/GenBank/DDBJ whole genome shotgun (WGS) entry which is preliminary data.</text>
</comment>
<proteinExistence type="predicted"/>
<keyword evidence="1" id="KW-0472">Membrane</keyword>
<dbReference type="EMBL" id="CAJNRE010000063">
    <property type="protein sequence ID" value="CAF1913692.1"/>
    <property type="molecule type" value="Genomic_DNA"/>
</dbReference>
<accession>A0A816KAW8</accession>
<evidence type="ECO:0000313" key="2">
    <source>
        <dbReference type="EMBL" id="CAF1913692.1"/>
    </source>
</evidence>
<dbReference type="EMBL" id="CAJNRG010000038">
    <property type="protein sequence ID" value="CAF1949479.1"/>
    <property type="molecule type" value="Genomic_DNA"/>
</dbReference>
<name>A0A816KAW8_9BILA</name>
<dbReference type="Proteomes" id="UP000663824">
    <property type="component" value="Unassembled WGS sequence"/>
</dbReference>
<organism evidence="2 4">
    <name type="scientific">Rotaria magnacalcarata</name>
    <dbReference type="NCBI Taxonomy" id="392030"/>
    <lineage>
        <taxon>Eukaryota</taxon>
        <taxon>Metazoa</taxon>
        <taxon>Spiralia</taxon>
        <taxon>Gnathifera</taxon>
        <taxon>Rotifera</taxon>
        <taxon>Eurotatoria</taxon>
        <taxon>Bdelloidea</taxon>
        <taxon>Philodinida</taxon>
        <taxon>Philodinidae</taxon>
        <taxon>Rotaria</taxon>
    </lineage>
</organism>
<gene>
    <name evidence="2" type="ORF">MBJ925_LOCUS989</name>
    <name evidence="3" type="ORF">XDN619_LOCUS844</name>
</gene>
<evidence type="ECO:0000313" key="3">
    <source>
        <dbReference type="EMBL" id="CAF1949479.1"/>
    </source>
</evidence>
<dbReference type="Proteomes" id="UP000663887">
    <property type="component" value="Unassembled WGS sequence"/>
</dbReference>
<dbReference type="AlphaFoldDB" id="A0A816KAW8"/>
<reference evidence="2" key="1">
    <citation type="submission" date="2021-02" db="EMBL/GenBank/DDBJ databases">
        <authorList>
            <person name="Nowell W R."/>
        </authorList>
    </citation>
    <scope>NUCLEOTIDE SEQUENCE</scope>
</reference>
<keyword evidence="1" id="KW-0812">Transmembrane</keyword>
<sequence length="89" mass="10527">MATILYMSVVNTPSRIRLLARWYIRTKNVQTSNVLLKHSKVTYLFNRTQRYQRNLPTAWIATLLIFIIKLPYYIKRYSSSLSVTPSEKS</sequence>
<keyword evidence="1" id="KW-1133">Transmembrane helix</keyword>
<evidence type="ECO:0000256" key="1">
    <source>
        <dbReference type="SAM" id="Phobius"/>
    </source>
</evidence>
<feature type="transmembrane region" description="Helical" evidence="1">
    <location>
        <begin position="55"/>
        <end position="74"/>
    </location>
</feature>
<evidence type="ECO:0000313" key="4">
    <source>
        <dbReference type="Proteomes" id="UP000663824"/>
    </source>
</evidence>